<sequence>MPRSRRRAIHRNLSPFFYTAPAGPFSVLAMSSTNYTETFIRVAEDCPAQDAQEPPAGPAGKPPTIALLQYRLLSERPYELTSDDLLFEVHAIRRGIEPPERAAQREAFFAKPQACLRSSPLAKRYGWGFHHDGQGRVALVPLGSTRYQELSEDSSLTQLRAMRSRRAS</sequence>
<dbReference type="Pfam" id="PF19654">
    <property type="entry name" value="DUF6157"/>
    <property type="match status" value="1"/>
</dbReference>
<organism evidence="1 2">
    <name type="scientific">Actinomyces viscosus</name>
    <dbReference type="NCBI Taxonomy" id="1656"/>
    <lineage>
        <taxon>Bacteria</taxon>
        <taxon>Bacillati</taxon>
        <taxon>Actinomycetota</taxon>
        <taxon>Actinomycetes</taxon>
        <taxon>Actinomycetales</taxon>
        <taxon>Actinomycetaceae</taxon>
        <taxon>Actinomyces</taxon>
    </lineage>
</organism>
<dbReference type="EMBL" id="LR134477">
    <property type="protein sequence ID" value="VEI14334.1"/>
    <property type="molecule type" value="Genomic_DNA"/>
</dbReference>
<gene>
    <name evidence="1" type="ORF">NCTC10951_00187</name>
</gene>
<accession>A0A3S4WHV4</accession>
<evidence type="ECO:0000313" key="2">
    <source>
        <dbReference type="Proteomes" id="UP000268658"/>
    </source>
</evidence>
<reference evidence="1 2" key="1">
    <citation type="submission" date="2018-12" db="EMBL/GenBank/DDBJ databases">
        <authorList>
            <consortium name="Pathogen Informatics"/>
        </authorList>
    </citation>
    <scope>NUCLEOTIDE SEQUENCE [LARGE SCALE GENOMIC DNA]</scope>
    <source>
        <strain evidence="1 2">NCTC10951</strain>
    </source>
</reference>
<name>A0A3S4WHV4_ACTVI</name>
<dbReference type="InterPro" id="IPR046155">
    <property type="entry name" value="DUF6157"/>
</dbReference>
<dbReference type="Proteomes" id="UP000268658">
    <property type="component" value="Chromosome"/>
</dbReference>
<evidence type="ECO:0000313" key="1">
    <source>
        <dbReference type="EMBL" id="VEI14334.1"/>
    </source>
</evidence>
<proteinExistence type="predicted"/>
<protein>
    <submittedName>
        <fullName evidence="1">Uncharacterized protein</fullName>
    </submittedName>
</protein>
<dbReference type="KEGG" id="avc:NCTC10951_00187"/>
<dbReference type="AlphaFoldDB" id="A0A3S4WHV4"/>